<dbReference type="Gene3D" id="3.40.50.1820">
    <property type="entry name" value="alpha/beta hydrolase"/>
    <property type="match status" value="2"/>
</dbReference>
<accession>A0A9W4UPW9</accession>
<feature type="signal peptide" evidence="1">
    <location>
        <begin position="1"/>
        <end position="19"/>
    </location>
</feature>
<dbReference type="InterPro" id="IPR000073">
    <property type="entry name" value="AB_hydrolase_1"/>
</dbReference>
<dbReference type="AlphaFoldDB" id="A0A9W4UPW9"/>
<reference evidence="3" key="1">
    <citation type="submission" date="2023-01" db="EMBL/GenBank/DDBJ databases">
        <authorList>
            <person name="Van Ghelder C."/>
            <person name="Rancurel C."/>
        </authorList>
    </citation>
    <scope>NUCLEOTIDE SEQUENCE</scope>
    <source>
        <strain evidence="3">CNCM I-4278</strain>
    </source>
</reference>
<organism evidence="3 4">
    <name type="scientific">Periconia digitata</name>
    <dbReference type="NCBI Taxonomy" id="1303443"/>
    <lineage>
        <taxon>Eukaryota</taxon>
        <taxon>Fungi</taxon>
        <taxon>Dikarya</taxon>
        <taxon>Ascomycota</taxon>
        <taxon>Pezizomycotina</taxon>
        <taxon>Dothideomycetes</taxon>
        <taxon>Pleosporomycetidae</taxon>
        <taxon>Pleosporales</taxon>
        <taxon>Massarineae</taxon>
        <taxon>Periconiaceae</taxon>
        <taxon>Periconia</taxon>
    </lineage>
</organism>
<dbReference type="Pfam" id="PF12697">
    <property type="entry name" value="Abhydrolase_6"/>
    <property type="match status" value="1"/>
</dbReference>
<sequence>MNLLLLFSLHCFLWAVGKADDGPTDLHQSRPAILLVPGAFHQGQIIYEPVRQQLKLTGYDEHLIHAIDLPSVGSLATRDDDVNAVVQVMKKYLEQGRDVVLVGNSGLQLMLLGIYLANNLQGYGCTVAGDAVAGIPSAINTSPYDPNGRRRGRVLNLIFFSGYLPYIAHVQHPETHPDIRLVSPTWFAFWPNGSPSTIPLTVRWDGDLVNFPPQKEFYNVLQQENPQQADYYVEQSVYPSPVESYTTCHYVKLRNSSFAALNAASRYIPYTGDFEVIYVAGKQDNSVPAPLWESYVNQAGAKFTLEMLDADHVPMVSRPRDVTDLILKYVQLGSV</sequence>
<dbReference type="PANTHER" id="PTHR37017">
    <property type="entry name" value="AB HYDROLASE-1 DOMAIN-CONTAINING PROTEIN-RELATED"/>
    <property type="match status" value="1"/>
</dbReference>
<evidence type="ECO:0000313" key="4">
    <source>
        <dbReference type="Proteomes" id="UP001152607"/>
    </source>
</evidence>
<dbReference type="Proteomes" id="UP001152607">
    <property type="component" value="Unassembled WGS sequence"/>
</dbReference>
<keyword evidence="1" id="KW-0732">Signal</keyword>
<proteinExistence type="predicted"/>
<feature type="domain" description="AB hydrolase-1" evidence="2">
    <location>
        <begin position="33"/>
        <end position="324"/>
    </location>
</feature>
<feature type="chain" id="PRO_5040748916" description="AB hydrolase-1 domain-containing protein" evidence="1">
    <location>
        <begin position="20"/>
        <end position="335"/>
    </location>
</feature>
<dbReference type="InterPro" id="IPR029058">
    <property type="entry name" value="AB_hydrolase_fold"/>
</dbReference>
<dbReference type="SUPFAM" id="SSF53474">
    <property type="entry name" value="alpha/beta-Hydrolases"/>
    <property type="match status" value="1"/>
</dbReference>
<comment type="caution">
    <text evidence="3">The sequence shown here is derived from an EMBL/GenBank/DDBJ whole genome shotgun (WGS) entry which is preliminary data.</text>
</comment>
<name>A0A9W4UPW9_9PLEO</name>
<gene>
    <name evidence="3" type="ORF">PDIGIT_LOCUS12104</name>
</gene>
<dbReference type="EMBL" id="CAOQHR010000008">
    <property type="protein sequence ID" value="CAI6338967.1"/>
    <property type="molecule type" value="Genomic_DNA"/>
</dbReference>
<dbReference type="InterPro" id="IPR052897">
    <property type="entry name" value="Sec-Metab_Biosynth_Hydrolase"/>
</dbReference>
<evidence type="ECO:0000313" key="3">
    <source>
        <dbReference type="EMBL" id="CAI6338967.1"/>
    </source>
</evidence>
<evidence type="ECO:0000259" key="2">
    <source>
        <dbReference type="Pfam" id="PF12697"/>
    </source>
</evidence>
<dbReference type="PANTHER" id="PTHR37017:SF11">
    <property type="entry name" value="ESTERASE_LIPASE_THIOESTERASE DOMAIN-CONTAINING PROTEIN"/>
    <property type="match status" value="1"/>
</dbReference>
<keyword evidence="4" id="KW-1185">Reference proteome</keyword>
<protein>
    <recommendedName>
        <fullName evidence="2">AB hydrolase-1 domain-containing protein</fullName>
    </recommendedName>
</protein>
<evidence type="ECO:0000256" key="1">
    <source>
        <dbReference type="SAM" id="SignalP"/>
    </source>
</evidence>
<dbReference type="OrthoDB" id="408373at2759"/>